<dbReference type="SUPFAM" id="SSF52425">
    <property type="entry name" value="Cryptochrome/photolyase, N-terminal domain"/>
    <property type="match status" value="1"/>
</dbReference>
<dbReference type="InterPro" id="IPR036155">
    <property type="entry name" value="Crypto/Photolyase_N_sf"/>
</dbReference>
<keyword evidence="9" id="KW-1185">Reference proteome</keyword>
<dbReference type="Proteomes" id="UP001626537">
    <property type="component" value="Chromosome"/>
</dbReference>
<evidence type="ECO:0000256" key="1">
    <source>
        <dbReference type="ARBA" id="ARBA00005862"/>
    </source>
</evidence>
<evidence type="ECO:0000256" key="4">
    <source>
        <dbReference type="ARBA" id="ARBA00022827"/>
    </source>
</evidence>
<dbReference type="Pfam" id="PF00875">
    <property type="entry name" value="DNA_photolyase"/>
    <property type="match status" value="1"/>
</dbReference>
<comment type="cofactor">
    <cofactor evidence="6">
        <name>(6R)-5,10-methylene-5,6,7,8-tetrahydrofolate</name>
        <dbReference type="ChEBI" id="CHEBI:15636"/>
    </cofactor>
    <text evidence="6">Binds 1 5,10-methenyltetrahydrofolate (MTHF) per subunit.</text>
</comment>
<name>A0ABZ0I2J3_9GAMM</name>
<dbReference type="InterPro" id="IPR005101">
    <property type="entry name" value="Cryptochr/Photolyase_FAD-bd"/>
</dbReference>
<keyword evidence="5 6" id="KW-0157">Chromophore</keyword>
<feature type="domain" description="Photolyase/cryptochrome alpha/beta" evidence="7">
    <location>
        <begin position="16"/>
        <end position="143"/>
    </location>
</feature>
<accession>A0ABZ0I2J3</accession>
<dbReference type="InterPro" id="IPR036134">
    <property type="entry name" value="Crypto/Photolyase_FAD-like_sf"/>
</dbReference>
<dbReference type="PANTHER" id="PTHR11455">
    <property type="entry name" value="CRYPTOCHROME"/>
    <property type="match status" value="1"/>
</dbReference>
<evidence type="ECO:0000256" key="3">
    <source>
        <dbReference type="ARBA" id="ARBA00022630"/>
    </source>
</evidence>
<dbReference type="PROSITE" id="PS51645">
    <property type="entry name" value="PHR_CRY_ALPHA_BETA"/>
    <property type="match status" value="1"/>
</dbReference>
<dbReference type="PANTHER" id="PTHR11455:SF22">
    <property type="entry name" value="CRYPTOCHROME DASH"/>
    <property type="match status" value="1"/>
</dbReference>
<dbReference type="Pfam" id="PF03441">
    <property type="entry name" value="FAD_binding_7"/>
    <property type="match status" value="1"/>
</dbReference>
<comment type="cofactor">
    <cofactor evidence="6">
        <name>FAD</name>
        <dbReference type="ChEBI" id="CHEBI:57692"/>
    </cofactor>
    <text evidence="6">Binds 1 FAD per subunit.</text>
</comment>
<evidence type="ECO:0000259" key="7">
    <source>
        <dbReference type="PROSITE" id="PS51645"/>
    </source>
</evidence>
<keyword evidence="4 6" id="KW-0274">FAD</keyword>
<comment type="function">
    <text evidence="6">May have a photoreceptor function.</text>
</comment>
<dbReference type="InterPro" id="IPR014133">
    <property type="entry name" value="Cry_DASH"/>
</dbReference>
<keyword evidence="3 6" id="KW-0285">Flavoprotein</keyword>
<dbReference type="InterPro" id="IPR014729">
    <property type="entry name" value="Rossmann-like_a/b/a_fold"/>
</dbReference>
<evidence type="ECO:0000313" key="8">
    <source>
        <dbReference type="EMBL" id="WOJ93276.1"/>
    </source>
</evidence>
<dbReference type="EMBL" id="CP136864">
    <property type="protein sequence ID" value="WOJ93276.1"/>
    <property type="molecule type" value="Genomic_DNA"/>
</dbReference>
<dbReference type="RefSeq" id="WP_407347924.1">
    <property type="nucleotide sequence ID" value="NZ_CP136864.1"/>
</dbReference>
<sequence>MAILRIYSTITFEPAMRAIYWFRNDLRLHDHPGLVAASAADELLLVYLWPKQRPWCNTQGLGEQRERFISESLVELSKDLQPLGQNLLVLQGSPELVIPDLVRDYGIDALHTSQCAGSYETRALRVLRERLDIPVLEHNGNTLFKEQDIAALGPELPQSFSPFRRKVEKQLNAEEPSRNLPQLPAPPAVQFHHIPAARTKPPLGLPLRGGSHAGQRRLKQFLESGAIRQYKETRNCLDPLEGSSTLSPWLSMGSISAREVAAAVREHEAAQGSNESTYWLYFELLWREYFFWRALRDGVALFRHGGREGAVSRCTFEPRNFARWCAGDTNHALVNALMHQLVATGWMSNRGRQITASCLIHEFGIDWRYGAAFFEKHLIDYDVGSNYGNWQYIAGVGADPRGGRAFNIEKQTAQHDPDGVFTKKWDGDRPAQPMYVTDAADWPISPTN</sequence>
<evidence type="ECO:0000256" key="6">
    <source>
        <dbReference type="RuleBase" id="RU367151"/>
    </source>
</evidence>
<evidence type="ECO:0000256" key="2">
    <source>
        <dbReference type="ARBA" id="ARBA00017881"/>
    </source>
</evidence>
<dbReference type="Gene3D" id="3.40.50.620">
    <property type="entry name" value="HUPs"/>
    <property type="match status" value="1"/>
</dbReference>
<dbReference type="Gene3D" id="1.25.40.80">
    <property type="match status" value="1"/>
</dbReference>
<proteinExistence type="inferred from homology"/>
<gene>
    <name evidence="8" type="ORF">R0135_16045</name>
</gene>
<dbReference type="InterPro" id="IPR006050">
    <property type="entry name" value="DNA_photolyase_N"/>
</dbReference>
<comment type="similarity">
    <text evidence="1 6">Belongs to the DNA photolyase class-1 family.</text>
</comment>
<dbReference type="NCBIfam" id="TIGR02765">
    <property type="entry name" value="crypto_DASH"/>
    <property type="match status" value="1"/>
</dbReference>
<dbReference type="InterPro" id="IPR002081">
    <property type="entry name" value="Cryptochrome/DNA_photolyase_1"/>
</dbReference>
<dbReference type="SUPFAM" id="SSF48173">
    <property type="entry name" value="Cryptochrome/photolyase FAD-binding domain"/>
    <property type="match status" value="1"/>
</dbReference>
<evidence type="ECO:0000256" key="5">
    <source>
        <dbReference type="ARBA" id="ARBA00022991"/>
    </source>
</evidence>
<protein>
    <recommendedName>
        <fullName evidence="2 6">Cryptochrome DASH</fullName>
    </recommendedName>
</protein>
<evidence type="ECO:0000313" key="9">
    <source>
        <dbReference type="Proteomes" id="UP001626537"/>
    </source>
</evidence>
<dbReference type="PRINTS" id="PR00147">
    <property type="entry name" value="DNAPHOTLYASE"/>
</dbReference>
<reference evidence="8 9" key="1">
    <citation type="submission" date="2023-10" db="EMBL/GenBank/DDBJ databases">
        <title>Two novel species belonging to the OM43/NOR5 clade.</title>
        <authorList>
            <person name="Park M."/>
        </authorList>
    </citation>
    <scope>NUCLEOTIDE SEQUENCE [LARGE SCALE GENOMIC DNA]</scope>
    <source>
        <strain evidence="8 9">IMCC43200</strain>
    </source>
</reference>
<dbReference type="Gene3D" id="1.10.579.10">
    <property type="entry name" value="DNA Cyclobutane Dipyrimidine Photolyase, subunit A, domain 3"/>
    <property type="match status" value="1"/>
</dbReference>
<organism evidence="8 9">
    <name type="scientific">Congregibacter variabilis</name>
    <dbReference type="NCBI Taxonomy" id="3081200"/>
    <lineage>
        <taxon>Bacteria</taxon>
        <taxon>Pseudomonadati</taxon>
        <taxon>Pseudomonadota</taxon>
        <taxon>Gammaproteobacteria</taxon>
        <taxon>Cellvibrionales</taxon>
        <taxon>Halieaceae</taxon>
        <taxon>Congregibacter</taxon>
    </lineage>
</organism>